<dbReference type="STRING" id="1844.UG56_017980"/>
<name>A0A1J4N1B0_9ACTN</name>
<dbReference type="InterPro" id="IPR051790">
    <property type="entry name" value="Cytochrome_c-biogenesis_DsbD"/>
</dbReference>
<accession>A0A1J4N1B0</accession>
<dbReference type="RefSeq" id="WP_045547657.1">
    <property type="nucleotide sequence ID" value="NZ_JZDQ02000026.1"/>
</dbReference>
<feature type="transmembrane region" description="Helical" evidence="6">
    <location>
        <begin position="170"/>
        <end position="191"/>
    </location>
</feature>
<dbReference type="AlphaFoldDB" id="A0A1J4N1B0"/>
<sequence length="252" mass="26605">MTDWFASTAGSGSLLLAVPIALLAGFLSFVSPCTLPMLPGYLSYATGLSGADLASGDLRRGRMLAGALLFVAGFSVVFVLMGITVGGIAYRLLEFQQTGTKVLGVLSIIMGIAFMGFIPLLQRDLKFHKVPAVGLAAAPLLGFLFGLAWTPCTGPTLGVIAGLAWDQGTAARGGLLLAVYALGLGIPFVLVAVMWRKATVALGWFRRHTRAITIVGGVLMILIGVAMLTGWWDNGVQWLQVQLVQRWEGIAL</sequence>
<feature type="domain" description="Cytochrome C biogenesis protein transmembrane" evidence="7">
    <location>
        <begin position="15"/>
        <end position="228"/>
    </location>
</feature>
<comment type="subcellular location">
    <subcellularLocation>
        <location evidence="1">Membrane</location>
        <topology evidence="1">Multi-pass membrane protein</topology>
    </subcellularLocation>
</comment>
<organism evidence="8 9">
    <name type="scientific">Nocardioides luteus</name>
    <dbReference type="NCBI Taxonomy" id="1844"/>
    <lineage>
        <taxon>Bacteria</taxon>
        <taxon>Bacillati</taxon>
        <taxon>Actinomycetota</taxon>
        <taxon>Actinomycetes</taxon>
        <taxon>Propionibacteriales</taxon>
        <taxon>Nocardioidaceae</taxon>
        <taxon>Nocardioides</taxon>
    </lineage>
</organism>
<evidence type="ECO:0000256" key="6">
    <source>
        <dbReference type="SAM" id="Phobius"/>
    </source>
</evidence>
<keyword evidence="5 6" id="KW-0472">Membrane</keyword>
<keyword evidence="4 6" id="KW-1133">Transmembrane helix</keyword>
<evidence type="ECO:0000313" key="8">
    <source>
        <dbReference type="EMBL" id="OIJ25306.1"/>
    </source>
</evidence>
<gene>
    <name evidence="8" type="ORF">UG56_017980</name>
</gene>
<feature type="transmembrane region" description="Helical" evidence="6">
    <location>
        <begin position="63"/>
        <end position="90"/>
    </location>
</feature>
<dbReference type="PANTHER" id="PTHR31272">
    <property type="entry name" value="CYTOCHROME C-TYPE BIOGENESIS PROTEIN HI_1454-RELATED"/>
    <property type="match status" value="1"/>
</dbReference>
<evidence type="ECO:0000256" key="5">
    <source>
        <dbReference type="ARBA" id="ARBA00023136"/>
    </source>
</evidence>
<dbReference type="OrthoDB" id="9803065at2"/>
<evidence type="ECO:0000256" key="3">
    <source>
        <dbReference type="ARBA" id="ARBA00022692"/>
    </source>
</evidence>
<protein>
    <submittedName>
        <fullName evidence="8">Cytochrome C biogenesis protein ResC</fullName>
    </submittedName>
</protein>
<evidence type="ECO:0000313" key="9">
    <source>
        <dbReference type="Proteomes" id="UP000033772"/>
    </source>
</evidence>
<feature type="transmembrane region" description="Helical" evidence="6">
    <location>
        <begin position="102"/>
        <end position="121"/>
    </location>
</feature>
<dbReference type="GO" id="GO:0017004">
    <property type="term" value="P:cytochrome complex assembly"/>
    <property type="evidence" value="ECO:0007669"/>
    <property type="project" value="InterPro"/>
</dbReference>
<proteinExistence type="inferred from homology"/>
<dbReference type="Pfam" id="PF02683">
    <property type="entry name" value="DsbD_TM"/>
    <property type="match status" value="1"/>
</dbReference>
<dbReference type="InterPro" id="IPR003834">
    <property type="entry name" value="Cyt_c_assmbl_TM_dom"/>
</dbReference>
<feature type="transmembrane region" description="Helical" evidence="6">
    <location>
        <begin position="211"/>
        <end position="232"/>
    </location>
</feature>
<evidence type="ECO:0000256" key="1">
    <source>
        <dbReference type="ARBA" id="ARBA00004141"/>
    </source>
</evidence>
<dbReference type="EMBL" id="JZDQ02000026">
    <property type="protein sequence ID" value="OIJ25306.1"/>
    <property type="molecule type" value="Genomic_DNA"/>
</dbReference>
<evidence type="ECO:0000259" key="7">
    <source>
        <dbReference type="Pfam" id="PF02683"/>
    </source>
</evidence>
<evidence type="ECO:0000256" key="2">
    <source>
        <dbReference type="ARBA" id="ARBA00006143"/>
    </source>
</evidence>
<dbReference type="PANTHER" id="PTHR31272:SF4">
    <property type="entry name" value="CYTOCHROME C-TYPE BIOGENESIS PROTEIN HI_1454-RELATED"/>
    <property type="match status" value="1"/>
</dbReference>
<feature type="transmembrane region" description="Helical" evidence="6">
    <location>
        <begin position="20"/>
        <end position="42"/>
    </location>
</feature>
<evidence type="ECO:0000256" key="4">
    <source>
        <dbReference type="ARBA" id="ARBA00022989"/>
    </source>
</evidence>
<comment type="caution">
    <text evidence="8">The sequence shown here is derived from an EMBL/GenBank/DDBJ whole genome shotgun (WGS) entry which is preliminary data.</text>
</comment>
<keyword evidence="3 6" id="KW-0812">Transmembrane</keyword>
<dbReference type="GO" id="GO:0016020">
    <property type="term" value="C:membrane"/>
    <property type="evidence" value="ECO:0007669"/>
    <property type="project" value="UniProtKB-SubCell"/>
</dbReference>
<reference evidence="8" key="1">
    <citation type="submission" date="2016-10" db="EMBL/GenBank/DDBJ databases">
        <title>Draft Genome Sequence of Nocardioides luteus Strain BAFB, an Alkane-Degrading Bacterium Isolated from JP-7 Polluted Soil.</title>
        <authorList>
            <person name="Brown L."/>
            <person name="Ruiz O.N."/>
            <person name="Gunasekera T."/>
        </authorList>
    </citation>
    <scope>NUCLEOTIDE SEQUENCE [LARGE SCALE GENOMIC DNA]</scope>
    <source>
        <strain evidence="8">BAFB</strain>
    </source>
</reference>
<comment type="similarity">
    <text evidence="2">Belongs to the DsbD family.</text>
</comment>
<dbReference type="Proteomes" id="UP000033772">
    <property type="component" value="Unassembled WGS sequence"/>
</dbReference>
<keyword evidence="9" id="KW-1185">Reference proteome</keyword>